<dbReference type="InterPro" id="IPR001173">
    <property type="entry name" value="Glyco_trans_2-like"/>
</dbReference>
<name>A0A3G1KPZ6_FORW1</name>
<dbReference type="Gene3D" id="3.90.550.10">
    <property type="entry name" value="Spore Coat Polysaccharide Biosynthesis Protein SpsA, Chain A"/>
    <property type="match status" value="1"/>
</dbReference>
<evidence type="ECO:0000313" key="12">
    <source>
        <dbReference type="Proteomes" id="UP000323521"/>
    </source>
</evidence>
<comment type="similarity">
    <text evidence="2">Belongs to the glycosyltransferase 2 family.</text>
</comment>
<evidence type="ECO:0000256" key="9">
    <source>
        <dbReference type="ARBA" id="ARBA00048997"/>
    </source>
</evidence>
<dbReference type="Pfam" id="PF00535">
    <property type="entry name" value="Glycos_transf_2"/>
    <property type="match status" value="1"/>
</dbReference>
<feature type="domain" description="Glycosyltransferase 2-like" evidence="10">
    <location>
        <begin position="6"/>
        <end position="88"/>
    </location>
</feature>
<evidence type="ECO:0000256" key="6">
    <source>
        <dbReference type="ARBA" id="ARBA00039022"/>
    </source>
</evidence>
<dbReference type="GO" id="GO:0016757">
    <property type="term" value="F:glycosyltransferase activity"/>
    <property type="evidence" value="ECO:0007669"/>
    <property type="project" value="UniProtKB-KW"/>
</dbReference>
<dbReference type="Proteomes" id="UP000323521">
    <property type="component" value="Chromosome"/>
</dbReference>
<comment type="catalytic activity">
    <reaction evidence="8">
        <text>(2R)-3-phosphoglycerate + UDP-alpha-D-glucose = (2R)-2-O-(alpha-D-glucopyranosyl)-3-phospho-glycerate + UDP + H(+)</text>
        <dbReference type="Rhea" id="RHEA:31319"/>
        <dbReference type="ChEBI" id="CHEBI:15378"/>
        <dbReference type="ChEBI" id="CHEBI:58223"/>
        <dbReference type="ChEBI" id="CHEBI:58272"/>
        <dbReference type="ChEBI" id="CHEBI:58885"/>
        <dbReference type="ChEBI" id="CHEBI:62600"/>
        <dbReference type="EC" id="2.4.1.266"/>
    </reaction>
    <physiologicalReaction direction="left-to-right" evidence="8">
        <dbReference type="Rhea" id="RHEA:31320"/>
    </physiologicalReaction>
</comment>
<dbReference type="CDD" id="cd04179">
    <property type="entry name" value="DPM_DPG-synthase_like"/>
    <property type="match status" value="1"/>
</dbReference>
<dbReference type="EC" id="2.4.1.266" evidence="6"/>
<evidence type="ECO:0000256" key="2">
    <source>
        <dbReference type="ARBA" id="ARBA00006739"/>
    </source>
</evidence>
<dbReference type="PANTHER" id="PTHR48090:SF10">
    <property type="entry name" value="GLUCOSYL-3-PHOSPHOGLYCERATE SYNTHASE"/>
    <property type="match status" value="1"/>
</dbReference>
<comment type="catalytic activity">
    <reaction evidence="9">
        <text>an NDP-alpha-D-glucose + (2R)-3-phosphoglycerate = (2R)-2-O-(alpha-D-glucopyranosyl)-3-phospho-glycerate + a ribonucleoside 5'-diphosphate + H(+)</text>
        <dbReference type="Rhea" id="RHEA:47244"/>
        <dbReference type="ChEBI" id="CHEBI:15378"/>
        <dbReference type="ChEBI" id="CHEBI:57930"/>
        <dbReference type="ChEBI" id="CHEBI:58272"/>
        <dbReference type="ChEBI" id="CHEBI:62600"/>
        <dbReference type="ChEBI" id="CHEBI:76533"/>
        <dbReference type="EC" id="2.4.1.266"/>
    </reaction>
    <physiologicalReaction direction="left-to-right" evidence="9">
        <dbReference type="Rhea" id="RHEA:47245"/>
    </physiologicalReaction>
</comment>
<evidence type="ECO:0000256" key="4">
    <source>
        <dbReference type="ARBA" id="ARBA00022679"/>
    </source>
</evidence>
<comment type="cofactor">
    <cofactor evidence="1">
        <name>Mg(2+)</name>
        <dbReference type="ChEBI" id="CHEBI:18420"/>
    </cofactor>
</comment>
<dbReference type="AlphaFoldDB" id="A0A3G1KPZ6"/>
<evidence type="ECO:0000256" key="5">
    <source>
        <dbReference type="ARBA" id="ARBA00022842"/>
    </source>
</evidence>
<gene>
    <name evidence="11" type="ORF">DCMF_06820</name>
</gene>
<evidence type="ECO:0000256" key="3">
    <source>
        <dbReference type="ARBA" id="ARBA00022676"/>
    </source>
</evidence>
<dbReference type="RefSeq" id="WP_148133729.1">
    <property type="nucleotide sequence ID" value="NZ_CP017634.1"/>
</dbReference>
<evidence type="ECO:0000256" key="8">
    <source>
        <dbReference type="ARBA" id="ARBA00048689"/>
    </source>
</evidence>
<keyword evidence="5" id="KW-0460">Magnesium</keyword>
<sequence>MAPVTAIIPAYNEEATIGEIISVLCQVDDIAEIIVVSDGSVDATAEVARRAGARVIELPDNMGKGGAMKVGVDHSRTGIILFLDADLIGLTCEHVNSLIFPVIHGEVKMTVGIFEKGRLATDLAQFVAPYLSGQRALEKDLLDEICDLEECRFGVEVALTKYAHDNNIAIKEVELSGMSHIMKEEKMGLARGLAARMKMYWEIAKTVGSGLKR</sequence>
<evidence type="ECO:0000256" key="1">
    <source>
        <dbReference type="ARBA" id="ARBA00001946"/>
    </source>
</evidence>
<keyword evidence="3" id="KW-0328">Glycosyltransferase</keyword>
<keyword evidence="12" id="KW-1185">Reference proteome</keyword>
<proteinExistence type="inferred from homology"/>
<evidence type="ECO:0000259" key="10">
    <source>
        <dbReference type="Pfam" id="PF00535"/>
    </source>
</evidence>
<reference evidence="11 12" key="1">
    <citation type="submission" date="2016-10" db="EMBL/GenBank/DDBJ databases">
        <title>Complete Genome Sequence of Peptococcaceae strain DCMF.</title>
        <authorList>
            <person name="Edwards R.J."/>
            <person name="Holland S.I."/>
            <person name="Deshpande N.P."/>
            <person name="Wong Y.K."/>
            <person name="Ertan H."/>
            <person name="Manefield M."/>
            <person name="Russell T.L."/>
            <person name="Lee M.J."/>
        </authorList>
    </citation>
    <scope>NUCLEOTIDE SEQUENCE [LARGE SCALE GENOMIC DNA]</scope>
    <source>
        <strain evidence="11 12">DCMF</strain>
    </source>
</reference>
<dbReference type="EMBL" id="CP017634">
    <property type="protein sequence ID" value="ATW24531.1"/>
    <property type="molecule type" value="Genomic_DNA"/>
</dbReference>
<dbReference type="InterPro" id="IPR029044">
    <property type="entry name" value="Nucleotide-diphossugar_trans"/>
</dbReference>
<dbReference type="KEGG" id="fwa:DCMF_06820"/>
<organism evidence="11 12">
    <name type="scientific">Formimonas warabiya</name>
    <dbReference type="NCBI Taxonomy" id="1761012"/>
    <lineage>
        <taxon>Bacteria</taxon>
        <taxon>Bacillati</taxon>
        <taxon>Bacillota</taxon>
        <taxon>Clostridia</taxon>
        <taxon>Eubacteriales</taxon>
        <taxon>Peptococcaceae</taxon>
        <taxon>Candidatus Formimonas</taxon>
    </lineage>
</organism>
<protein>
    <recommendedName>
        <fullName evidence="7">Glucosyl-3-phosphoglycerate synthase</fullName>
        <ecNumber evidence="6">2.4.1.266</ecNumber>
    </recommendedName>
</protein>
<dbReference type="PANTHER" id="PTHR48090">
    <property type="entry name" value="UNDECAPRENYL-PHOSPHATE 4-DEOXY-4-FORMAMIDO-L-ARABINOSE TRANSFERASE-RELATED"/>
    <property type="match status" value="1"/>
</dbReference>
<evidence type="ECO:0000256" key="7">
    <source>
        <dbReference type="ARBA" id="ARBA00040894"/>
    </source>
</evidence>
<keyword evidence="4 11" id="KW-0808">Transferase</keyword>
<accession>A0A3G1KPZ6</accession>
<dbReference type="OrthoDB" id="9810303at2"/>
<evidence type="ECO:0000313" key="11">
    <source>
        <dbReference type="EMBL" id="ATW24531.1"/>
    </source>
</evidence>
<dbReference type="SUPFAM" id="SSF53448">
    <property type="entry name" value="Nucleotide-diphospho-sugar transferases"/>
    <property type="match status" value="1"/>
</dbReference>
<dbReference type="InterPro" id="IPR050256">
    <property type="entry name" value="Glycosyltransferase_2"/>
</dbReference>